<feature type="chain" id="PRO_5041457094" description="Outer membrane protein beta-barrel domain-containing protein" evidence="1">
    <location>
        <begin position="21"/>
        <end position="206"/>
    </location>
</feature>
<dbReference type="RefSeq" id="WP_322346857.1">
    <property type="nucleotide sequence ID" value="NZ_CP129968.2"/>
</dbReference>
<organism evidence="2">
    <name type="scientific">Marivirga arenosa</name>
    <dbReference type="NCBI Taxonomy" id="3059076"/>
    <lineage>
        <taxon>Bacteria</taxon>
        <taxon>Pseudomonadati</taxon>
        <taxon>Bacteroidota</taxon>
        <taxon>Cytophagia</taxon>
        <taxon>Cytophagales</taxon>
        <taxon>Marivirgaceae</taxon>
        <taxon>Marivirga</taxon>
    </lineage>
</organism>
<dbReference type="AlphaFoldDB" id="A0AA49JA21"/>
<dbReference type="Proteomes" id="UP001232019">
    <property type="component" value="Chromosome"/>
</dbReference>
<dbReference type="KEGG" id="marp:QYS47_20295"/>
<accession>A0AA49JA21</accession>
<protein>
    <recommendedName>
        <fullName evidence="3">Outer membrane protein beta-barrel domain-containing protein</fullName>
    </recommendedName>
</protein>
<proteinExistence type="predicted"/>
<reference evidence="2" key="1">
    <citation type="submission" date="2023-08" db="EMBL/GenBank/DDBJ databases">
        <title>Comparative genomics and taxonomic characterization of three novel marine species of genus Marivirga.</title>
        <authorList>
            <person name="Muhammad N."/>
            <person name="Kim S.-G."/>
        </authorList>
    </citation>
    <scope>NUCLEOTIDE SEQUENCE</scope>
    <source>
        <strain evidence="2">BKB1-2</strain>
    </source>
</reference>
<evidence type="ECO:0000256" key="1">
    <source>
        <dbReference type="SAM" id="SignalP"/>
    </source>
</evidence>
<dbReference type="EMBL" id="CP129968">
    <property type="protein sequence ID" value="WKK79655.2"/>
    <property type="molecule type" value="Genomic_DNA"/>
</dbReference>
<sequence>MLSKLLPILIFTLFSITVAAQEEAKVNSISYFAGSGFGGHDMLPGKHHYVGIDQSIWKFVYASAQVGIIHATNKRYFELDDISLDEHSYNLMMQYDVNLRIKLGPITITPHVGLIGRYSDEVRYLHGSNQPPETPIEDFLSYRKVAFSGLSYGKAVGVNFEFMIFDHTSFGVRTDIQEYNNNPTSLSTYAFQIRTNIQKLINEFKK</sequence>
<gene>
    <name evidence="2" type="ORF">QYS47_20295</name>
</gene>
<evidence type="ECO:0000313" key="2">
    <source>
        <dbReference type="EMBL" id="WKK79655.2"/>
    </source>
</evidence>
<evidence type="ECO:0008006" key="3">
    <source>
        <dbReference type="Google" id="ProtNLM"/>
    </source>
</evidence>
<feature type="signal peptide" evidence="1">
    <location>
        <begin position="1"/>
        <end position="20"/>
    </location>
</feature>
<keyword evidence="1" id="KW-0732">Signal</keyword>
<name>A0AA49JA21_9BACT</name>